<reference evidence="2" key="1">
    <citation type="journal article" date="2009" name="Nature">
        <title>The Schistosoma japonicum genome reveals features of host-parasite interplay.</title>
        <authorList>
            <person name="Liu F."/>
            <person name="Zhou Y."/>
            <person name="Wang Z.Q."/>
            <person name="Lu G."/>
            <person name="Zheng H."/>
            <person name="Brindley P.J."/>
            <person name="McManus D.P."/>
            <person name="Blair D."/>
            <person name="Zhang Q.H."/>
            <person name="Zhong Y."/>
            <person name="Wang S."/>
            <person name="Han Z.G."/>
            <person name="Chen Z."/>
        </authorList>
    </citation>
    <scope>NUCLEOTIDE SEQUENCE</scope>
    <source>
        <strain evidence="2">Anhui</strain>
    </source>
</reference>
<proteinExistence type="evidence at transcript level"/>
<feature type="chain" id="PRO_5002910346" evidence="1">
    <location>
        <begin position="27"/>
        <end position="104"/>
    </location>
</feature>
<protein>
    <submittedName>
        <fullName evidence="2">Hypotheticial protein</fullName>
    </submittedName>
</protein>
<reference evidence="2" key="2">
    <citation type="submission" date="2009-03" db="EMBL/GenBank/DDBJ databases">
        <authorList>
            <person name="Gang L."/>
        </authorList>
    </citation>
    <scope>NUCLEOTIDE SEQUENCE</scope>
    <source>
        <strain evidence="2">Anhui</strain>
    </source>
</reference>
<name>C1LN81_SCHJA</name>
<accession>C1LN81</accession>
<feature type="signal peptide" evidence="1">
    <location>
        <begin position="1"/>
        <end position="26"/>
    </location>
</feature>
<dbReference type="AlphaFoldDB" id="C1LN81"/>
<evidence type="ECO:0000256" key="1">
    <source>
        <dbReference type="SAM" id="SignalP"/>
    </source>
</evidence>
<dbReference type="EMBL" id="FN320433">
    <property type="protein sequence ID" value="CAX76159.1"/>
    <property type="molecule type" value="mRNA"/>
</dbReference>
<evidence type="ECO:0000313" key="2">
    <source>
        <dbReference type="EMBL" id="CAX76159.1"/>
    </source>
</evidence>
<sequence length="104" mass="11765">MKLFCVSCLTFLSVIQLLVEIPNCVGWSITCNETICCENDTDGNLCCEGNSCSHQINSPEETFKLYRRTRRMAKTLKLTAFYKIFVIIAKRLKDASQQLSSISS</sequence>
<organism evidence="2">
    <name type="scientific">Schistosoma japonicum</name>
    <name type="common">Blood fluke</name>
    <dbReference type="NCBI Taxonomy" id="6182"/>
    <lineage>
        <taxon>Eukaryota</taxon>
        <taxon>Metazoa</taxon>
        <taxon>Spiralia</taxon>
        <taxon>Lophotrochozoa</taxon>
        <taxon>Platyhelminthes</taxon>
        <taxon>Trematoda</taxon>
        <taxon>Digenea</taxon>
        <taxon>Strigeidida</taxon>
        <taxon>Schistosomatoidea</taxon>
        <taxon>Schistosomatidae</taxon>
        <taxon>Schistosoma</taxon>
    </lineage>
</organism>
<keyword evidence="1" id="KW-0732">Signal</keyword>